<comment type="caution">
    <text evidence="1">The sequence shown here is derived from an EMBL/GenBank/DDBJ whole genome shotgun (WGS) entry which is preliminary data.</text>
</comment>
<dbReference type="AlphaFoldDB" id="A0A8H4F0E0"/>
<dbReference type="Proteomes" id="UP000469890">
    <property type="component" value="Unassembled WGS sequence"/>
</dbReference>
<evidence type="ECO:0000313" key="2">
    <source>
        <dbReference type="Proteomes" id="UP000469890"/>
    </source>
</evidence>
<gene>
    <name evidence="1" type="ORF">FB192DRAFT_1385584</name>
</gene>
<reference evidence="1 2" key="1">
    <citation type="submission" date="2019-09" db="EMBL/GenBank/DDBJ databases">
        <authorList>
            <consortium name="DOE Joint Genome Institute"/>
            <person name="Mondo S.J."/>
            <person name="Navarro-Mendoza M.I."/>
            <person name="Perez-Arques C."/>
            <person name="Panchal S."/>
            <person name="Nicolas F.E."/>
            <person name="Ganguly P."/>
            <person name="Pangilinan J."/>
            <person name="Grigoriev I."/>
            <person name="Heitman J."/>
            <person name="Sanya K."/>
            <person name="Garre V."/>
        </authorList>
    </citation>
    <scope>NUCLEOTIDE SEQUENCE [LARGE SCALE GENOMIC DNA]</scope>
    <source>
        <strain evidence="1 2">MU402</strain>
    </source>
</reference>
<sequence>MQVMLECICTVVNKCPDLQKRGVPCEEKGFSNLRLYKAKRWQLNTLVSYTFQMKILNIACVLFLATTSVLAQANKNYVTTPCVFNKLRHCEKGWQKIIVERQCYCQRPLNEQEMAARRNELCKTYTRECLTYGKNFDRSQPNGVYCFNIGYFCSAATWDAFCNEAKAKGYRFQCEMQVVSPPYRTPDDYRDIEFEYHEYPGQQSSTDEWIEDYLQLSDNIHYIN</sequence>
<feature type="non-terminal residue" evidence="1">
    <location>
        <position position="1"/>
    </location>
</feature>
<evidence type="ECO:0000313" key="1">
    <source>
        <dbReference type="EMBL" id="KAF1801391.1"/>
    </source>
</evidence>
<name>A0A8H4F0E0_MUCCL</name>
<proteinExistence type="predicted"/>
<dbReference type="EMBL" id="JAAECE010000005">
    <property type="protein sequence ID" value="KAF1801391.1"/>
    <property type="molecule type" value="Genomic_DNA"/>
</dbReference>
<organism evidence="1 2">
    <name type="scientific">Mucor circinelloides f. lusitanicus</name>
    <name type="common">Mucor racemosus var. lusitanicus</name>
    <dbReference type="NCBI Taxonomy" id="29924"/>
    <lineage>
        <taxon>Eukaryota</taxon>
        <taxon>Fungi</taxon>
        <taxon>Fungi incertae sedis</taxon>
        <taxon>Mucoromycota</taxon>
        <taxon>Mucoromycotina</taxon>
        <taxon>Mucoromycetes</taxon>
        <taxon>Mucorales</taxon>
        <taxon>Mucorineae</taxon>
        <taxon>Mucoraceae</taxon>
        <taxon>Mucor</taxon>
    </lineage>
</organism>
<protein>
    <submittedName>
        <fullName evidence="1">Uncharacterized protein</fullName>
    </submittedName>
</protein>
<accession>A0A8H4F0E0</accession>